<organism evidence="1 2">
    <name type="scientific">Melia azedarach</name>
    <name type="common">Chinaberry tree</name>
    <dbReference type="NCBI Taxonomy" id="155640"/>
    <lineage>
        <taxon>Eukaryota</taxon>
        <taxon>Viridiplantae</taxon>
        <taxon>Streptophyta</taxon>
        <taxon>Embryophyta</taxon>
        <taxon>Tracheophyta</taxon>
        <taxon>Spermatophyta</taxon>
        <taxon>Magnoliopsida</taxon>
        <taxon>eudicotyledons</taxon>
        <taxon>Gunneridae</taxon>
        <taxon>Pentapetalae</taxon>
        <taxon>rosids</taxon>
        <taxon>malvids</taxon>
        <taxon>Sapindales</taxon>
        <taxon>Meliaceae</taxon>
        <taxon>Melia</taxon>
    </lineage>
</organism>
<comment type="caution">
    <text evidence="1">The sequence shown here is derived from an EMBL/GenBank/DDBJ whole genome shotgun (WGS) entry which is preliminary data.</text>
</comment>
<name>A0ACC1XQW4_MELAZ</name>
<sequence length="203" mass="22905">MVRPSILFAGIFTFFSLLGSIIATAFSIYILLHCGTACQNSLFTFFITIDIFLSVFSLLALFCWWCKCDNSLFAYLSVMLLLIFVFAISIGIVFFFLNTDADKPLVLLREYRPGKNWNDIRSCSIDAQACRNLEKDTNQTTENFHKQDFSPVQSGCCEAPIDCGLGFKNTNHVALFWRTTSVLSGVIRKTGFVITAIHARLQF</sequence>
<dbReference type="EMBL" id="CM051401">
    <property type="protein sequence ID" value="KAJ4713297.1"/>
    <property type="molecule type" value="Genomic_DNA"/>
</dbReference>
<protein>
    <submittedName>
        <fullName evidence="1">Tetraspanin</fullName>
    </submittedName>
</protein>
<proteinExistence type="predicted"/>
<keyword evidence="2" id="KW-1185">Reference proteome</keyword>
<gene>
    <name evidence="1" type="ORF">OWV82_015409</name>
</gene>
<dbReference type="Proteomes" id="UP001164539">
    <property type="component" value="Chromosome 8"/>
</dbReference>
<accession>A0ACC1XQW4</accession>
<evidence type="ECO:0000313" key="1">
    <source>
        <dbReference type="EMBL" id="KAJ4713297.1"/>
    </source>
</evidence>
<evidence type="ECO:0000313" key="2">
    <source>
        <dbReference type="Proteomes" id="UP001164539"/>
    </source>
</evidence>
<reference evidence="1 2" key="1">
    <citation type="journal article" date="2023" name="Science">
        <title>Complex scaffold remodeling in plant triterpene biosynthesis.</title>
        <authorList>
            <person name="De La Pena R."/>
            <person name="Hodgson H."/>
            <person name="Liu J.C."/>
            <person name="Stephenson M.J."/>
            <person name="Martin A.C."/>
            <person name="Owen C."/>
            <person name="Harkess A."/>
            <person name="Leebens-Mack J."/>
            <person name="Jimenez L.E."/>
            <person name="Osbourn A."/>
            <person name="Sattely E.S."/>
        </authorList>
    </citation>
    <scope>NUCLEOTIDE SEQUENCE [LARGE SCALE GENOMIC DNA]</scope>
    <source>
        <strain evidence="2">cv. JPN11</strain>
        <tissue evidence="1">Leaf</tissue>
    </source>
</reference>